<dbReference type="Proteomes" id="UP000828390">
    <property type="component" value="Unassembled WGS sequence"/>
</dbReference>
<gene>
    <name evidence="4" type="ORF">DPMN_007027</name>
</gene>
<feature type="region of interest" description="Disordered" evidence="2">
    <location>
        <begin position="89"/>
        <end position="118"/>
    </location>
</feature>
<dbReference type="Gene3D" id="1.10.10.10">
    <property type="entry name" value="Winged helix-like DNA-binding domain superfamily/Winged helix DNA-binding domain"/>
    <property type="match status" value="1"/>
</dbReference>
<evidence type="ECO:0000313" key="4">
    <source>
        <dbReference type="EMBL" id="KAH3883079.1"/>
    </source>
</evidence>
<dbReference type="InterPro" id="IPR036390">
    <property type="entry name" value="WH_DNA-bd_sf"/>
</dbReference>
<dbReference type="EMBL" id="JAIWYP010000001">
    <property type="protein sequence ID" value="KAH3883079.1"/>
    <property type="molecule type" value="Genomic_DNA"/>
</dbReference>
<evidence type="ECO:0000256" key="1">
    <source>
        <dbReference type="ARBA" id="ARBA00022884"/>
    </source>
</evidence>
<keyword evidence="1" id="KW-0694">RNA-binding</keyword>
<dbReference type="GO" id="GO:0003726">
    <property type="term" value="F:double-stranded RNA adenosine deaminase activity"/>
    <property type="evidence" value="ECO:0007669"/>
    <property type="project" value="InterPro"/>
</dbReference>
<reference evidence="4" key="2">
    <citation type="submission" date="2020-11" db="EMBL/GenBank/DDBJ databases">
        <authorList>
            <person name="McCartney M.A."/>
            <person name="Auch B."/>
            <person name="Kono T."/>
            <person name="Mallez S."/>
            <person name="Becker A."/>
            <person name="Gohl D.M."/>
            <person name="Silverstein K.A.T."/>
            <person name="Koren S."/>
            <person name="Bechman K.B."/>
            <person name="Herman A."/>
            <person name="Abrahante J.E."/>
            <person name="Garbe J."/>
        </authorList>
    </citation>
    <scope>NUCLEOTIDE SEQUENCE</scope>
    <source>
        <strain evidence="4">Duluth1</strain>
        <tissue evidence="4">Whole animal</tissue>
    </source>
</reference>
<dbReference type="InterPro" id="IPR036388">
    <property type="entry name" value="WH-like_DNA-bd_sf"/>
</dbReference>
<evidence type="ECO:0000256" key="2">
    <source>
        <dbReference type="SAM" id="MobiDB-lite"/>
    </source>
</evidence>
<comment type="caution">
    <text evidence="4">The sequence shown here is derived from an EMBL/GenBank/DDBJ whole genome shotgun (WGS) entry which is preliminary data.</text>
</comment>
<proteinExistence type="predicted"/>
<dbReference type="AlphaFoldDB" id="A0A9D4RVY0"/>
<dbReference type="GO" id="GO:0003723">
    <property type="term" value="F:RNA binding"/>
    <property type="evidence" value="ECO:0007669"/>
    <property type="project" value="UniProtKB-KW"/>
</dbReference>
<organism evidence="4 5">
    <name type="scientific">Dreissena polymorpha</name>
    <name type="common">Zebra mussel</name>
    <name type="synonym">Mytilus polymorpha</name>
    <dbReference type="NCBI Taxonomy" id="45954"/>
    <lineage>
        <taxon>Eukaryota</taxon>
        <taxon>Metazoa</taxon>
        <taxon>Spiralia</taxon>
        <taxon>Lophotrochozoa</taxon>
        <taxon>Mollusca</taxon>
        <taxon>Bivalvia</taxon>
        <taxon>Autobranchia</taxon>
        <taxon>Heteroconchia</taxon>
        <taxon>Euheterodonta</taxon>
        <taxon>Imparidentia</taxon>
        <taxon>Neoheterodontei</taxon>
        <taxon>Myida</taxon>
        <taxon>Dreissenoidea</taxon>
        <taxon>Dreissenidae</taxon>
        <taxon>Dreissena</taxon>
    </lineage>
</organism>
<name>A0A9D4RVY0_DREPO</name>
<keyword evidence="5" id="KW-1185">Reference proteome</keyword>
<dbReference type="Pfam" id="PF02295">
    <property type="entry name" value="z-alpha"/>
    <property type="match status" value="1"/>
</dbReference>
<sequence>MNSQDTDMEGLFGVLFTIFEEAKGPLSVGNLCATTEGLRSKEESVAKAVKAMCDNDILTVSDNKYMLKERVSQLDNDKGNATIRRASYQNKVESSGRSPVRPVASGEARSQGCTPAFSSGTDLDTARLQSFSVGQDSAIVLRTDRAVVTSRNESSTSMTVLGSDKDQYFDIMTKIVEYMKKQCKPVKAHLVAKAIDIGSTKSDVNRYLYCLEKNGVLEKIGGKEWQIKTKSDVSEQDLDKYASVMAGKLSSTSKAHKSNSTTEMDGGCVCPKRGPSCNHYHITNNIQNNVIIGDRIAKSDALENPGS</sequence>
<dbReference type="InterPro" id="IPR042371">
    <property type="entry name" value="Z_dom"/>
</dbReference>
<feature type="domain" description="Z-binding" evidence="3">
    <location>
        <begin position="170"/>
        <end position="223"/>
    </location>
</feature>
<protein>
    <recommendedName>
        <fullName evidence="3">Z-binding domain-containing protein</fullName>
    </recommendedName>
</protein>
<dbReference type="SUPFAM" id="SSF46785">
    <property type="entry name" value="Winged helix' DNA-binding domain"/>
    <property type="match status" value="1"/>
</dbReference>
<evidence type="ECO:0000313" key="5">
    <source>
        <dbReference type="Proteomes" id="UP000828390"/>
    </source>
</evidence>
<evidence type="ECO:0000259" key="3">
    <source>
        <dbReference type="Pfam" id="PF02295"/>
    </source>
</evidence>
<accession>A0A9D4RVY0</accession>
<reference evidence="4" key="1">
    <citation type="journal article" date="2019" name="bioRxiv">
        <title>The Genome of the Zebra Mussel, Dreissena polymorpha: A Resource for Invasive Species Research.</title>
        <authorList>
            <person name="McCartney M.A."/>
            <person name="Auch B."/>
            <person name="Kono T."/>
            <person name="Mallez S."/>
            <person name="Zhang Y."/>
            <person name="Obille A."/>
            <person name="Becker A."/>
            <person name="Abrahante J.E."/>
            <person name="Garbe J."/>
            <person name="Badalamenti J.P."/>
            <person name="Herman A."/>
            <person name="Mangelson H."/>
            <person name="Liachko I."/>
            <person name="Sullivan S."/>
            <person name="Sone E.D."/>
            <person name="Koren S."/>
            <person name="Silverstein K.A.T."/>
            <person name="Beckman K.B."/>
            <person name="Gohl D.M."/>
        </authorList>
    </citation>
    <scope>NUCLEOTIDE SEQUENCE</scope>
    <source>
        <strain evidence="4">Duluth1</strain>
        <tissue evidence="4">Whole animal</tissue>
    </source>
</reference>